<sequence length="43" mass="4955">KNPLYNFRDLNNYTSQVDNGNSQSCQNCHIVIGYYKAINSDDK</sequence>
<protein>
    <submittedName>
        <fullName evidence="1">19402_t:CDS:1</fullName>
    </submittedName>
</protein>
<feature type="non-terminal residue" evidence="1">
    <location>
        <position position="1"/>
    </location>
</feature>
<evidence type="ECO:0000313" key="1">
    <source>
        <dbReference type="EMBL" id="CAG8811372.1"/>
    </source>
</evidence>
<feature type="non-terminal residue" evidence="1">
    <location>
        <position position="43"/>
    </location>
</feature>
<dbReference type="Proteomes" id="UP000789396">
    <property type="component" value="Unassembled WGS sequence"/>
</dbReference>
<reference evidence="1" key="1">
    <citation type="submission" date="2021-06" db="EMBL/GenBank/DDBJ databases">
        <authorList>
            <person name="Kallberg Y."/>
            <person name="Tangrot J."/>
            <person name="Rosling A."/>
        </authorList>
    </citation>
    <scope>NUCLEOTIDE SEQUENCE</scope>
    <source>
        <strain evidence="1">IN212</strain>
    </source>
</reference>
<organism evidence="1 2">
    <name type="scientific">Racocetra fulgida</name>
    <dbReference type="NCBI Taxonomy" id="60492"/>
    <lineage>
        <taxon>Eukaryota</taxon>
        <taxon>Fungi</taxon>
        <taxon>Fungi incertae sedis</taxon>
        <taxon>Mucoromycota</taxon>
        <taxon>Glomeromycotina</taxon>
        <taxon>Glomeromycetes</taxon>
        <taxon>Diversisporales</taxon>
        <taxon>Gigasporaceae</taxon>
        <taxon>Racocetra</taxon>
    </lineage>
</organism>
<dbReference type="AlphaFoldDB" id="A0A9N9K714"/>
<dbReference type="EMBL" id="CAJVPZ010085280">
    <property type="protein sequence ID" value="CAG8811372.1"/>
    <property type="molecule type" value="Genomic_DNA"/>
</dbReference>
<proteinExistence type="predicted"/>
<name>A0A9N9K714_9GLOM</name>
<accession>A0A9N9K714</accession>
<evidence type="ECO:0000313" key="2">
    <source>
        <dbReference type="Proteomes" id="UP000789396"/>
    </source>
</evidence>
<gene>
    <name evidence="1" type="ORF">RFULGI_LOCUS18787</name>
</gene>
<comment type="caution">
    <text evidence="1">The sequence shown here is derived from an EMBL/GenBank/DDBJ whole genome shotgun (WGS) entry which is preliminary data.</text>
</comment>
<keyword evidence="2" id="KW-1185">Reference proteome</keyword>